<dbReference type="InterPro" id="IPR008949">
    <property type="entry name" value="Isoprenoid_synthase_dom_sf"/>
</dbReference>
<dbReference type="InterPro" id="IPR033904">
    <property type="entry name" value="Trans_IPPS_HH"/>
</dbReference>
<evidence type="ECO:0000313" key="2">
    <source>
        <dbReference type="EMBL" id="MFD2232531.1"/>
    </source>
</evidence>
<dbReference type="InterPro" id="IPR002060">
    <property type="entry name" value="Squ/phyt_synthse"/>
</dbReference>
<name>A0ABW5C6I2_9PROT</name>
<dbReference type="Gene3D" id="1.10.600.10">
    <property type="entry name" value="Farnesyl Diphosphate Synthase"/>
    <property type="match status" value="1"/>
</dbReference>
<dbReference type="EMBL" id="JBHUIY010000002">
    <property type="protein sequence ID" value="MFD2232531.1"/>
    <property type="molecule type" value="Genomic_DNA"/>
</dbReference>
<dbReference type="InterPro" id="IPR044843">
    <property type="entry name" value="Trans_IPPS_bact-type"/>
</dbReference>
<dbReference type="Proteomes" id="UP001597296">
    <property type="component" value="Unassembled WGS sequence"/>
</dbReference>
<dbReference type="PANTHER" id="PTHR31480">
    <property type="entry name" value="BIFUNCTIONAL LYCOPENE CYCLASE/PHYTOENE SYNTHASE"/>
    <property type="match status" value="1"/>
</dbReference>
<gene>
    <name evidence="2" type="ORF">ACFSNB_01805</name>
</gene>
<organism evidence="2 3">
    <name type="scientific">Phaeospirillum tilakii</name>
    <dbReference type="NCBI Taxonomy" id="741673"/>
    <lineage>
        <taxon>Bacteria</taxon>
        <taxon>Pseudomonadati</taxon>
        <taxon>Pseudomonadota</taxon>
        <taxon>Alphaproteobacteria</taxon>
        <taxon>Rhodospirillales</taxon>
        <taxon>Rhodospirillaceae</taxon>
        <taxon>Phaeospirillum</taxon>
    </lineage>
</organism>
<dbReference type="SFLD" id="SFLDS00005">
    <property type="entry name" value="Isoprenoid_Synthase_Type_I"/>
    <property type="match status" value="1"/>
</dbReference>
<sequence length="358" mass="39510">MPTPSSDRPTSSEADFAECRALMKGGSKSFFAASLLLPNSVCKPATALYAFCRLADDAVDGEGGGLAALDGLRDRLDRIYAGNPAPIAADREFAQVVAFYGIPKELPAALIEGFEWDGLGRRYDDLSGVTAYGARVAGTVGAMMTMLMGVRDPEALARACDLGIAMQFTNIARDVGEDARNGRIYLPLSWMREEGIDPDAWLKDPKFDKALGRVIKRLLKEADALYERSEAGIAALPPACRGAIHAARFLYAEIGHKVRRQGYDSVTSRAVVPLYHKLWLMVTRLAISDFIPTRRLVAPPLAEAKFLVDAVAAAPDWPEASRGKIRPPIRWWSFTDRVIWVLDLFEELERRDRLRQRA</sequence>
<dbReference type="SUPFAM" id="SSF48576">
    <property type="entry name" value="Terpenoid synthases"/>
    <property type="match status" value="1"/>
</dbReference>
<proteinExistence type="predicted"/>
<protein>
    <submittedName>
        <fullName evidence="2">Squalene/phytoene synthase family protein</fullName>
    </submittedName>
</protein>
<keyword evidence="1" id="KW-0808">Transferase</keyword>
<comment type="caution">
    <text evidence="2">The sequence shown here is derived from an EMBL/GenBank/DDBJ whole genome shotgun (WGS) entry which is preliminary data.</text>
</comment>
<dbReference type="SFLD" id="SFLDG01018">
    <property type="entry name" value="Squalene/Phytoene_Synthase_Lik"/>
    <property type="match status" value="1"/>
</dbReference>
<dbReference type="InterPro" id="IPR019845">
    <property type="entry name" value="Squalene/phytoene_synthase_CS"/>
</dbReference>
<dbReference type="SFLD" id="SFLDG01212">
    <property type="entry name" value="Phytoene_synthase_like"/>
    <property type="match status" value="1"/>
</dbReference>
<dbReference type="RefSeq" id="WP_377313918.1">
    <property type="nucleotide sequence ID" value="NZ_JBHUIY010000002.1"/>
</dbReference>
<reference evidence="3" key="1">
    <citation type="journal article" date="2019" name="Int. J. Syst. Evol. Microbiol.">
        <title>The Global Catalogue of Microorganisms (GCM) 10K type strain sequencing project: providing services to taxonomists for standard genome sequencing and annotation.</title>
        <authorList>
            <consortium name="The Broad Institute Genomics Platform"/>
            <consortium name="The Broad Institute Genome Sequencing Center for Infectious Disease"/>
            <person name="Wu L."/>
            <person name="Ma J."/>
        </authorList>
    </citation>
    <scope>NUCLEOTIDE SEQUENCE [LARGE SCALE GENOMIC DNA]</scope>
    <source>
        <strain evidence="3">KCTC 15012</strain>
    </source>
</reference>
<accession>A0ABW5C6I2</accession>
<dbReference type="Pfam" id="PF00494">
    <property type="entry name" value="SQS_PSY"/>
    <property type="match status" value="1"/>
</dbReference>
<keyword evidence="3" id="KW-1185">Reference proteome</keyword>
<evidence type="ECO:0000256" key="1">
    <source>
        <dbReference type="ARBA" id="ARBA00022679"/>
    </source>
</evidence>
<dbReference type="CDD" id="cd00683">
    <property type="entry name" value="Trans_IPPS_HH"/>
    <property type="match status" value="1"/>
</dbReference>
<evidence type="ECO:0000313" key="3">
    <source>
        <dbReference type="Proteomes" id="UP001597296"/>
    </source>
</evidence>
<dbReference type="PROSITE" id="PS01045">
    <property type="entry name" value="SQUALEN_PHYTOEN_SYN_2"/>
    <property type="match status" value="1"/>
</dbReference>